<evidence type="ECO:0000256" key="1">
    <source>
        <dbReference type="SAM" id="MobiDB-lite"/>
    </source>
</evidence>
<reference evidence="2" key="1">
    <citation type="submission" date="2023-02" db="EMBL/GenBank/DDBJ databases">
        <title>Colletotrichum kahawae CIFC_Que2 genome sequencing and assembly.</title>
        <authorList>
            <person name="Baroncelli R."/>
        </authorList>
    </citation>
    <scope>NUCLEOTIDE SEQUENCE</scope>
    <source>
        <strain evidence="2">CIFC_Que2</strain>
    </source>
</reference>
<keyword evidence="3" id="KW-1185">Reference proteome</keyword>
<accession>A0AAD9YGG5</accession>
<evidence type="ECO:0000313" key="3">
    <source>
        <dbReference type="Proteomes" id="UP001281614"/>
    </source>
</evidence>
<protein>
    <submittedName>
        <fullName evidence="2">Uncharacterized protein</fullName>
    </submittedName>
</protein>
<gene>
    <name evidence="2" type="ORF">CKAH01_16315</name>
</gene>
<comment type="caution">
    <text evidence="2">The sequence shown here is derived from an EMBL/GenBank/DDBJ whole genome shotgun (WGS) entry which is preliminary data.</text>
</comment>
<organism evidence="2 3">
    <name type="scientific">Colletotrichum kahawae</name>
    <name type="common">Coffee berry disease fungus</name>
    <dbReference type="NCBI Taxonomy" id="34407"/>
    <lineage>
        <taxon>Eukaryota</taxon>
        <taxon>Fungi</taxon>
        <taxon>Dikarya</taxon>
        <taxon>Ascomycota</taxon>
        <taxon>Pezizomycotina</taxon>
        <taxon>Sordariomycetes</taxon>
        <taxon>Hypocreomycetidae</taxon>
        <taxon>Glomerellales</taxon>
        <taxon>Glomerellaceae</taxon>
        <taxon>Colletotrichum</taxon>
        <taxon>Colletotrichum gloeosporioides species complex</taxon>
    </lineage>
</organism>
<dbReference type="EMBL" id="VYYT01000161">
    <property type="protein sequence ID" value="KAK2761441.1"/>
    <property type="molecule type" value="Genomic_DNA"/>
</dbReference>
<sequence length="104" mass="11611">MPEWPDSSPTRNKTLARETQHLEPGPDTQKRASWRTERRGHQGERLLRNSTAQNSDLEGAGIVRTQASIFKLVFGCGSDAPDGKLQTGPRGFLGEVRSMEVEEY</sequence>
<dbReference type="Proteomes" id="UP001281614">
    <property type="component" value="Unassembled WGS sequence"/>
</dbReference>
<feature type="region of interest" description="Disordered" evidence="1">
    <location>
        <begin position="1"/>
        <end position="52"/>
    </location>
</feature>
<evidence type="ECO:0000313" key="2">
    <source>
        <dbReference type="EMBL" id="KAK2761441.1"/>
    </source>
</evidence>
<dbReference type="AlphaFoldDB" id="A0AAD9YGG5"/>
<name>A0AAD9YGG5_COLKA</name>
<feature type="compositionally biased region" description="Basic and acidic residues" evidence="1">
    <location>
        <begin position="28"/>
        <end position="47"/>
    </location>
</feature>
<proteinExistence type="predicted"/>